<keyword evidence="2" id="KW-1185">Reference proteome</keyword>
<comment type="caution">
    <text evidence="1">The sequence shown here is derived from an EMBL/GenBank/DDBJ whole genome shotgun (WGS) entry which is preliminary data.</text>
</comment>
<gene>
    <name evidence="1" type="ORF">M9H77_32355</name>
</gene>
<name>A0ACC0A2Q9_CATRO</name>
<proteinExistence type="predicted"/>
<dbReference type="Proteomes" id="UP001060085">
    <property type="component" value="Linkage Group LG07"/>
</dbReference>
<reference evidence="2" key="1">
    <citation type="journal article" date="2023" name="Nat. Plants">
        <title>Single-cell RNA sequencing provides a high-resolution roadmap for understanding the multicellular compartmentation of specialized metabolism.</title>
        <authorList>
            <person name="Sun S."/>
            <person name="Shen X."/>
            <person name="Li Y."/>
            <person name="Li Y."/>
            <person name="Wang S."/>
            <person name="Li R."/>
            <person name="Zhang H."/>
            <person name="Shen G."/>
            <person name="Guo B."/>
            <person name="Wei J."/>
            <person name="Xu J."/>
            <person name="St-Pierre B."/>
            <person name="Chen S."/>
            <person name="Sun C."/>
        </authorList>
    </citation>
    <scope>NUCLEOTIDE SEQUENCE [LARGE SCALE GENOMIC DNA]</scope>
</reference>
<protein>
    <submittedName>
        <fullName evidence="1">Uncharacterized protein</fullName>
    </submittedName>
</protein>
<evidence type="ECO:0000313" key="1">
    <source>
        <dbReference type="EMBL" id="KAI5655168.1"/>
    </source>
</evidence>
<sequence>MSWLARSIANTLRLEDDADDDDSHSVDLRDDDVCNPRYGAVDRASSVLLHPSECLDLEEVDLEDRLDVRNGNSDVKDYDDDRDCGGTDIYGYDEGRGVREDLSEFRETLTRQFWGVASFLAPPPPPPPPPPSRRNAGYVELDRERKDCSAAAGFEEEEDASDGQSGKAPRDFLELGEEEEEEEDEDLVGEAVGITEEVLTFAQNIAHHPETWLDFPFSEEEEEFDDFEISDTQDQHARAIECLAPRLAALRIELCPAHMSEGYFWMVYFVLLHSRLNKHDADLLSTPQLVKARVMWMQELQKQAKEDSNWLGIDTFNPKENSYYSPESLDTISCEGTTPSSTSHVANFLEPIAAQLTTDCEIEKHPIESSEVQFIDKSVIEEDSESKRGINSVIGPSYKVPVQEFDEDSDDWLADDAELEGYMGNANSMVNEEDVSFSDLEDDIDYPVPVKSKAVAKD</sequence>
<evidence type="ECO:0000313" key="2">
    <source>
        <dbReference type="Proteomes" id="UP001060085"/>
    </source>
</evidence>
<organism evidence="1 2">
    <name type="scientific">Catharanthus roseus</name>
    <name type="common">Madagascar periwinkle</name>
    <name type="synonym">Vinca rosea</name>
    <dbReference type="NCBI Taxonomy" id="4058"/>
    <lineage>
        <taxon>Eukaryota</taxon>
        <taxon>Viridiplantae</taxon>
        <taxon>Streptophyta</taxon>
        <taxon>Embryophyta</taxon>
        <taxon>Tracheophyta</taxon>
        <taxon>Spermatophyta</taxon>
        <taxon>Magnoliopsida</taxon>
        <taxon>eudicotyledons</taxon>
        <taxon>Gunneridae</taxon>
        <taxon>Pentapetalae</taxon>
        <taxon>asterids</taxon>
        <taxon>lamiids</taxon>
        <taxon>Gentianales</taxon>
        <taxon>Apocynaceae</taxon>
        <taxon>Rauvolfioideae</taxon>
        <taxon>Vinceae</taxon>
        <taxon>Catharanthinae</taxon>
        <taxon>Catharanthus</taxon>
    </lineage>
</organism>
<accession>A0ACC0A2Q9</accession>
<dbReference type="EMBL" id="CM044707">
    <property type="protein sequence ID" value="KAI5655168.1"/>
    <property type="molecule type" value="Genomic_DNA"/>
</dbReference>